<dbReference type="SUPFAM" id="SSF103515">
    <property type="entry name" value="Autotransporter"/>
    <property type="match status" value="1"/>
</dbReference>
<feature type="domain" description="Autotransporter" evidence="3">
    <location>
        <begin position="3869"/>
        <end position="4162"/>
    </location>
</feature>
<dbReference type="InterPro" id="IPR012332">
    <property type="entry name" value="Autotransporter_pectin_lyase_C"/>
</dbReference>
<evidence type="ECO:0000256" key="1">
    <source>
        <dbReference type="SAM" id="Coils"/>
    </source>
</evidence>
<proteinExistence type="predicted"/>
<dbReference type="InterPro" id="IPR005546">
    <property type="entry name" value="Autotransporte_beta"/>
</dbReference>
<comment type="caution">
    <text evidence="4">The sequence shown here is derived from an EMBL/GenBank/DDBJ whole genome shotgun (WGS) entry which is preliminary data.</text>
</comment>
<keyword evidence="2" id="KW-0472">Membrane</keyword>
<dbReference type="PROSITE" id="PS51208">
    <property type="entry name" value="AUTOTRANSPORTER"/>
    <property type="match status" value="1"/>
</dbReference>
<evidence type="ECO:0000256" key="2">
    <source>
        <dbReference type="SAM" id="Phobius"/>
    </source>
</evidence>
<evidence type="ECO:0000259" key="3">
    <source>
        <dbReference type="PROSITE" id="PS51208"/>
    </source>
</evidence>
<gene>
    <name evidence="4" type="ORF">CTM71_02665</name>
</gene>
<reference evidence="4 5" key="1">
    <citation type="submission" date="2017-11" db="EMBL/GenBank/DDBJ databases">
        <title>Genome sequencing of Fusobacterium periodonticum KCOM 1259.</title>
        <authorList>
            <person name="Kook J.-K."/>
            <person name="Park S.-N."/>
            <person name="Lim Y.K."/>
        </authorList>
    </citation>
    <scope>NUCLEOTIDE SEQUENCE [LARGE SCALE GENOMIC DNA]</scope>
    <source>
        <strain evidence="4 5">KCOM 1259</strain>
    </source>
</reference>
<name>A0A2G9EEW8_9FUSO</name>
<sequence>MENNLHRIEKDLRSIAKRYKSVKYSIGLAILFLMLGVSAFSEEVNTKAQVAQIATREELKTSVGDVQTKLNVLRENNKKEIKNLNLELVQLMEQGTQVVKSPWASWQFGVNYFHEKQNGEYKGRGDKSKKYLFNGLYVRGDWKVRNAMDALASQKVSSTPLTPGNDSLASWKNISSSSNAGVVIERNTAINSSVNRNRTWGLVDLLNLKEPTNEVEILARISPKEVSKQALALNITAPVVQTLEAPVVKPEPNKPIEAPKINLPSIKKVTIEALSINPPSAPGAISVPSIGITIATPSKPVPPSVSVSVNEPSVPSISVEPSTPSSPKAPAIDIEVTPPSISSLNIVTPGNVGTIGVTTPTVTAVDFILGTGGLSGINERNFVYNYGGRTYDNYLTLTEPSINVDKQNEYISTWGEVKNLDKVATNVNVNVKDTRAFMIDEGIDYRDSTIKPFTYTGTINLNASQNVGIDVQGTHTGYSGSNKNPNFTAITDVANVQVINKGNINGNNNATGTNKNQVAFGFNNFDSSTNNTRTEMINIGKVTLNAPESAGIQLRPENPNNTHQPSDQKGLNMMVARNEKEVAPNEITGTININSYGSFGMLTVKNKDATTSRNYNTTDYKTKTSVGGQFANRAQVENMSFMKNTGEINIDGDSSIGVGHLHNIQAVYVGGTINIGKNDPTNLTSANKGSNTSKTEGAVGVYTSVETRPVLKDKYDDHGLQNTTGATVGTETVEVFGTINLEQYAKGSIGLYAKDKGSITLKNNSTVTTSSTDENVKANINKGIGIINVGGENNYGAVVDTIKYKSKQKEAKDQYETESTTDDKIGRIDLERDTLIKVTGKESIGYVLKNGEGSNSGTIKVIGNDENKAGTPFKGSLGFYGEKGKFTNEKTGIIEASGKIAHAVALIGDVTATTPEIKFTNKGRINAVGGGNIGVYTDGKYEFTHTNDVGNDDSLIAAHQGAIGIYAKNPNGKLEITAPIFVGDSTSSNTTIGVYSDGDANVKFGEGSKLAIKTGAVGLYSADATKFKDTFKVESGKKLEVDLGTNSTFGLFNAASPTILKAGEYLENNTIDITSFGTGASIFYTTGGATTEIDKNYIVSNATAGTNASTSVLVGTKGSTVKVNNGINLTTGTNVGLIATKGSGTGAASSTAINDGVIKSTRVSKGIAIYTNDSTATNSATGSILMDNTLAVGMLGENNSTLTNDGKIELAGTKSTGIYGKDSDITNTGTGTTPQKGIFVKKEKSAGIYALLTAGTNKTVSNTGLIKLEGATETGSAGIYSKLTSTNSKLTTQNSGNIELVQTGSAGIYADNISTQNNAQSEVTNTATGLIKVDGESSVGIIGKKSKITNLGTGAKGIEVKAIKSAGILGNTGSTVINSARILLEANVTNSTEGLVGVSVDNTSTGTNDTNGTIEVKANYSSGMSSTGGLAKNDGKIQLINASTVGILSTNANVENNGLTTTSPAVTKGIIIENDKSVGIFARLNGAGSVDKTIKNNGTISVGGTSKKGSAGIYSILENGSTKKITTLNATTANIDVSQEEAVGIYVRNSSTQLNSQSVAENAGKIVVSSAGSAGILAYKSEVTNSGTSASLPTFDKGISLTAKKTAGIIGKNGSKIINTGDIVLNSTVQPTLATDGLVGISIDEISSDDKLSQEYIDSNGFSKSTATNDGTITINTAYSTGISGKGGAITNNKDIILNKEKSVGIASTDGNVLNSLTTGKIEVKESSSVGIFAKLTENATSSQTITNEGLITLNGGNTKTSSVGIYSLIEDKAVQANNTQTIANTGIINVGTKNSAGIYVKDNRTTSTNLVSLVRNEGTINITEESSAGIIGEYSQITNGNPQTKNGVIELSAKKTAGIIANKKSKVMNYGTIETTAFSVGIGEGLVGISADNSTVINKNKEDSAGMIGSITLNTAYSTGIYGKNNSILTNEGSIKATKTDSIGMAGENSLLTNKNIILLEEEKSVGMFGTTDDTDPKNTTVINQRDDNNNLTGTITTKKKKSVGIFVSTVKAPGVTSLAKASAINRGTILIEEEESAGMYGDEANIENTGTSTNLVASITTKKEKSAAMYAKNSNATNKKKITVEGKDSAGILVELTKNNKEITGTNDIAVNSTDDKDNGLIEIKNEKSVGMLGKVDSSVITAASKLTLFNKKAIDVDKESSVGMMLINDSTNVAKDDVTAENTGVITLKGSTTNKENIGILAKKNSTAINKDNGIINVNSVKSIGMLAQEGSKIENNTTIPTNPPGVGQEYGINLKAEDGVGMLAEGKNSNNEVSTATNNAKIAITSTAKKSIGMYAKDSGDVKNNKEIEVLAKNGVGIFVSDTGKGENTAPNGKILLENKETVGIFAKNNGNGHTAKNSGTINLGKDDGTTTEESLIGMFAQAESGKKASVKNEASGIINVNTKKSVGMYAQNNPTNAVGDVDLQNIGTININNAGSAGIYAPKTTVSKVGKINLKDTKDSDGSSAVYVSEGGIVADTSTAEINLGTANQNRVAYYVNGANSILRGGTDDNIGKISGYGVGVYLEGSSKVGTAELDKDTPKLHFTNAGLGTTGNGIIGLFLSGNTEVKDYTKGIVVGDTVHPTIATDDKKYAIGIYADKQGTTGSHYEINTDVTTGKEGVGIFSDSNSVIDYKGHITVGNGTTATKDDEVTAGIGIYITKSTAGNTGTVNLIGSKTDTSITLKGTGGVAVIASEDTKFDGGNATINLVGTDVKGVGVYAKKGSDVNIDNWTFNNNGNAAEEVRSEEGKANINATLKELKPKMVLSHVINGETSISSSTTVVSVDDLPYKAAANIGLMAEGIKNPAMTWVKGNYEIVNDGIINFSAADKSTAIYVNSARVKNNKDIKVGKNSTAIYGFYDKNTRKYDGAPTSSDPNKLTVETTATSNISLGDSSTGMYLINAETVTNATGSQITSTSGATKNVGIYAINGAVDKETVAETTAYNVLENYKKLTMTTATDISLGDKSVGLYSKGKGAANVDRNTVVNTGAITVGNTIIENKGASNEKRYPAVAIYAENTNLNTNSAIRVGNDAIAFYGKNSDITADGTVNFSNKGVLAYLENSVFISKLGNLGATQNTMLYLKDSTAQLDGAGTKVDIDVADGYTGAYISGNSHLTGVRTIKLGQGSTGLYLENTSPNFVSTAESITGTKDNARGIVAKNANFTNNSKISLSGKESVGIYSNADATKNVVNNGELTLSGKKTLGVFLRGGQTFENKANINIADSANSLEPTIGIYTAEGTSNIKHTTGTIEVGEKSIGIYSKTPSSVEMNGGKIHVKDQGIGIYKEDGTVVVKGELDIDKHVATAKDTEPTGVYAVNGATVVDQASKITVGEKSYGFILNNTDPNKTNVYTNTNAGSVSLGNDSVFLYSKGKANITNNRNINSNNSDHLIGFYVKDGGDFVNNGIIDFSTGKGNIGVYAPNGKATNRGSIVVGPTDDIDPATGKVYSDANKIVYGIGMAADNGGHIVNEGDIRISTNKSIGMYGAGAGTIVENTGRILLDGSQATATNKIQSLTGVYVDEGATFKNSGLITTTDSYAGRNGKINENVSGLTGVAVMNGSTLINEATGKILIDADNSTGVVIRGKRDAAGNLVRNAVIKNYGEIRVRGKGGSAISWKDVSAAEIAELERQINSLISTDPSGNEITQASGTSKDYQGITITVKNGQATFLRNGVPVSDSEVEKINKLIGNEPNLAMSDIGFYIDTLGRTRPVTFDGVAPPVNSQLIIGTEFSEMTNKKEWIVSGDVIKPFLDQIQGRNFKITTMAGSLTWMATPILDNYGQIVGMAMSKLAYTSFVRPEDNAYNFADGLEQRYDMNALDSAEKRLFNKLNGIGKNEDVLLTQAYDEMMGHQYANVQQRIQATGRILDKEFSYLRNSWSNPSKDSNKVKTFGMKGEYKTDTAGIIDYKNNAYGVAYVHEDETVKLGESTGWYTGIVHNTFKFEDIGKSKEEQLQAKVGLFKSVPFDDNNSLNWTISGDIFVGHNKLNRRFLVVDEIFQAKSKYYTYGIGVKNEVRKEFRLSEGLSVKPYGALRVEYGRMSKIKEKSGEMKLEVKSNDYLSIKPEVGTELAYKFHLGNKTLRAALAVAYENELGRVANGKNKARVAGTSADWFNIRGEKEDRRGNVKTDLNVGVDNQRIGVTGNIGYDTKGRNVRGGLGLRVIF</sequence>
<dbReference type="InterPro" id="IPR053787">
    <property type="entry name" value="Autotransptr-assoc_N"/>
</dbReference>
<dbReference type="SMART" id="SM00869">
    <property type="entry name" value="Autotransporter"/>
    <property type="match status" value="1"/>
</dbReference>
<evidence type="ECO:0000313" key="5">
    <source>
        <dbReference type="Proteomes" id="UP000229011"/>
    </source>
</evidence>
<dbReference type="EMBL" id="PEQY01000001">
    <property type="protein sequence ID" value="PIM79415.1"/>
    <property type="molecule type" value="Genomic_DNA"/>
</dbReference>
<evidence type="ECO:0000313" key="4">
    <source>
        <dbReference type="EMBL" id="PIM79415.1"/>
    </source>
</evidence>
<protein>
    <submittedName>
        <fullName evidence="4">Autotransporter domain-containing protein</fullName>
    </submittedName>
</protein>
<dbReference type="GeneID" id="93327363"/>
<keyword evidence="2" id="KW-0812">Transmembrane</keyword>
<feature type="coiled-coil region" evidence="1">
    <location>
        <begin position="56"/>
        <end position="94"/>
    </location>
</feature>
<organism evidence="4 5">
    <name type="scientific">Fusobacterium pseudoperiodonticum</name>
    <dbReference type="NCBI Taxonomy" id="2663009"/>
    <lineage>
        <taxon>Bacteria</taxon>
        <taxon>Fusobacteriati</taxon>
        <taxon>Fusobacteriota</taxon>
        <taxon>Fusobacteriia</taxon>
        <taxon>Fusobacteriales</taxon>
        <taxon>Fusobacteriaceae</taxon>
        <taxon>Fusobacterium</taxon>
    </lineage>
</organism>
<accession>A0A2G9EEW8</accession>
<keyword evidence="2" id="KW-1133">Transmembrane helix</keyword>
<dbReference type="NCBIfam" id="NF033175">
    <property type="entry name" value="fuso_auto_Nterm"/>
    <property type="match status" value="1"/>
</dbReference>
<dbReference type="Proteomes" id="UP000229011">
    <property type="component" value="Unassembled WGS sequence"/>
</dbReference>
<keyword evidence="1" id="KW-0175">Coiled coil</keyword>
<feature type="transmembrane region" description="Helical" evidence="2">
    <location>
        <begin position="21"/>
        <end position="40"/>
    </location>
</feature>
<dbReference type="Pfam" id="PF03797">
    <property type="entry name" value="Autotransporter"/>
    <property type="match status" value="1"/>
</dbReference>
<dbReference type="Gene3D" id="2.160.20.20">
    <property type="match status" value="1"/>
</dbReference>
<dbReference type="RefSeq" id="WP_099958146.1">
    <property type="nucleotide sequence ID" value="NZ_PEQY01000001.1"/>
</dbReference>
<dbReference type="InterPro" id="IPR036709">
    <property type="entry name" value="Autotransporte_beta_dom_sf"/>
</dbReference>